<evidence type="ECO:0000259" key="2">
    <source>
        <dbReference type="PROSITE" id="PS50878"/>
    </source>
</evidence>
<dbReference type="InterPro" id="IPR043128">
    <property type="entry name" value="Rev_trsase/Diguanyl_cyclase"/>
</dbReference>
<dbReference type="Gene3D" id="3.30.70.270">
    <property type="match status" value="1"/>
</dbReference>
<dbReference type="Pfam" id="PF00078">
    <property type="entry name" value="RVT_1"/>
    <property type="match status" value="1"/>
</dbReference>
<name>A0AAV4TH96_9ARAC</name>
<dbReference type="Proteomes" id="UP001054837">
    <property type="component" value="Unassembled WGS sequence"/>
</dbReference>
<dbReference type="EMBL" id="BPLQ01009575">
    <property type="protein sequence ID" value="GIY44826.1"/>
    <property type="molecule type" value="Genomic_DNA"/>
</dbReference>
<sequence>MGRREDRRPSLPVPAVSPALETDLPISSGLGPFPLLRDGNSLFVDFPICGEVFCPEQDCSSSFYRNHLAGHKKADLREAAPKLSLPPPSSRKHKRRRKDAGVPVDIDEPSVISDPAAVLAQPVIQGDIVTCPDDPVGGPISHFLGQLDAFLADQVPADAFNSFETLVNEIVQTAVSHLFPDGPPTRGSGSSPAEINMDDPATCQRLYTRNRRRAVREITGNSGNRCKIPLDGLVQHFSNCWSAGDADLSLFGPLSSEGRVPVLDTDFSPPEVWDILKKAENTAPGPDRLTYFHLRTIDPGALVLTKLFNICVRFRRVPGLWKCSTTILIPKAGDPELISNWRPIALSCTAYKTFAKCLSKRLAGFCERFDVLSPCQKGFMPFDGVIEHNFLLQTAIEKARASKQDICTAWLDVSNAFGTLPHRAIFNALRCNGVGEPFAQLIEDIYTQSTTSILTEEGVSVPVPVSSGVKQGCPLSGLLFNITIDPVIREIQGSNVSHQILAFADDICLISNSPGELQVKLNETQDLLARLRLALNPCKSFSFHLHGSTPVGVVDTEFFIGANRLCPLAEGEFHRFLGKPVGFNPVPDYSSLSDLADLGTRLVRANLTPWQRIDALKSFFFPCLQFPMRTGQFPKEDWGKIDRLLRKDIKSTLNLPSEASNDYLYGQRRLGCCGIPLAAEESDINLVDTAFKLLTSRDDLCASEAFSALVDTVRKRLGRVPDDATLGAFMSGQVEGEFSTTSNRLSNTWTVARVASRRLGVCWSFEESSPSLSFADLTLRANSRRRILFSIRDRLRSARSAALFRKRNQGKSLEVVSLAPASSHFISNGAYTRFADWRFIHRARLNLVSLNGAKPWLKDCDKDAGGVGFSRNHCHTWPDLVFRKGSDIFLIDVTCPFENRKSAFESARARKLEHYDSLLPLYRAQGLQPQIIPILVGALGSWDPSNDSFLRRFMSRAYLNTFRKLCVSDSIKWSRDIYVEFLTGHRQYSVAEDDHAEPNDLDIEFSPPESQLVSLE</sequence>
<dbReference type="GO" id="GO:0071897">
    <property type="term" value="P:DNA biosynthetic process"/>
    <property type="evidence" value="ECO:0007669"/>
    <property type="project" value="UniProtKB-ARBA"/>
</dbReference>
<proteinExistence type="predicted"/>
<dbReference type="SUPFAM" id="SSF56672">
    <property type="entry name" value="DNA/RNA polymerases"/>
    <property type="match status" value="1"/>
</dbReference>
<evidence type="ECO:0000313" key="4">
    <source>
        <dbReference type="Proteomes" id="UP001054837"/>
    </source>
</evidence>
<dbReference type="InterPro" id="IPR043502">
    <property type="entry name" value="DNA/RNA_pol_sf"/>
</dbReference>
<feature type="region of interest" description="Disordered" evidence="1">
    <location>
        <begin position="178"/>
        <end position="198"/>
    </location>
</feature>
<dbReference type="CDD" id="cd01650">
    <property type="entry name" value="RT_nLTR_like"/>
    <property type="match status" value="1"/>
</dbReference>
<gene>
    <name evidence="3" type="primary">pol</name>
    <name evidence="3" type="ORF">CDAR_403771</name>
</gene>
<feature type="domain" description="Reverse transcriptase" evidence="2">
    <location>
        <begin position="310"/>
        <end position="581"/>
    </location>
</feature>
<keyword evidence="4" id="KW-1185">Reference proteome</keyword>
<dbReference type="AlphaFoldDB" id="A0AAV4TH96"/>
<comment type="caution">
    <text evidence="3">The sequence shown here is derived from an EMBL/GenBank/DDBJ whole genome shotgun (WGS) entry which is preliminary data.</text>
</comment>
<organism evidence="3 4">
    <name type="scientific">Caerostris darwini</name>
    <dbReference type="NCBI Taxonomy" id="1538125"/>
    <lineage>
        <taxon>Eukaryota</taxon>
        <taxon>Metazoa</taxon>
        <taxon>Ecdysozoa</taxon>
        <taxon>Arthropoda</taxon>
        <taxon>Chelicerata</taxon>
        <taxon>Arachnida</taxon>
        <taxon>Araneae</taxon>
        <taxon>Araneomorphae</taxon>
        <taxon>Entelegynae</taxon>
        <taxon>Araneoidea</taxon>
        <taxon>Araneidae</taxon>
        <taxon>Caerostris</taxon>
    </lineage>
</organism>
<dbReference type="PANTHER" id="PTHR19446">
    <property type="entry name" value="REVERSE TRANSCRIPTASES"/>
    <property type="match status" value="1"/>
</dbReference>
<feature type="region of interest" description="Disordered" evidence="1">
    <location>
        <begin position="75"/>
        <end position="107"/>
    </location>
</feature>
<evidence type="ECO:0000313" key="3">
    <source>
        <dbReference type="EMBL" id="GIY44826.1"/>
    </source>
</evidence>
<reference evidence="3 4" key="1">
    <citation type="submission" date="2021-06" db="EMBL/GenBank/DDBJ databases">
        <title>Caerostris darwini draft genome.</title>
        <authorList>
            <person name="Kono N."/>
            <person name="Arakawa K."/>
        </authorList>
    </citation>
    <scope>NUCLEOTIDE SEQUENCE [LARGE SCALE GENOMIC DNA]</scope>
</reference>
<dbReference type="PROSITE" id="PS50878">
    <property type="entry name" value="RT_POL"/>
    <property type="match status" value="1"/>
</dbReference>
<evidence type="ECO:0000256" key="1">
    <source>
        <dbReference type="SAM" id="MobiDB-lite"/>
    </source>
</evidence>
<dbReference type="InterPro" id="IPR000477">
    <property type="entry name" value="RT_dom"/>
</dbReference>
<protein>
    <submittedName>
        <fullName evidence="3">Retrovirus-related Pol polyprotein from type-2 retrotransposable element R2DM</fullName>
    </submittedName>
</protein>
<accession>A0AAV4TH96</accession>